<name>A0A4R5PNL4_9HYPH</name>
<sequence>MADLEHRNRKPLVSDEAGVKIYGQARWDEHKARRARLAEKLGAGRVGMPSIHDAGPLGAVLKLGRRITTNER</sequence>
<dbReference type="AlphaFoldDB" id="A0A4R5PNL4"/>
<protein>
    <submittedName>
        <fullName evidence="1">Uncharacterized protein</fullName>
    </submittedName>
</protein>
<accession>A0A4R5PNL4</accession>
<gene>
    <name evidence="1" type="ORF">E2A64_05565</name>
</gene>
<dbReference type="RefSeq" id="WP_133283403.1">
    <property type="nucleotide sequence ID" value="NZ_SMSI01000001.1"/>
</dbReference>
<evidence type="ECO:0000313" key="2">
    <source>
        <dbReference type="Proteomes" id="UP000295131"/>
    </source>
</evidence>
<keyword evidence="2" id="KW-1185">Reference proteome</keyword>
<proteinExistence type="predicted"/>
<reference evidence="1 2" key="1">
    <citation type="journal article" date="2013" name="Int. J. Syst. Evol. Microbiol.">
        <title>Hoeflea suaedae sp. nov., an endophytic bacterium isolated from the root of the halophyte Suaeda maritima.</title>
        <authorList>
            <person name="Chung E.J."/>
            <person name="Park J.A."/>
            <person name="Pramanik P."/>
            <person name="Bibi F."/>
            <person name="Jeon C.O."/>
            <person name="Chung Y.R."/>
        </authorList>
    </citation>
    <scope>NUCLEOTIDE SEQUENCE [LARGE SCALE GENOMIC DNA]</scope>
    <source>
        <strain evidence="1 2">YC6898</strain>
    </source>
</reference>
<evidence type="ECO:0000313" key="1">
    <source>
        <dbReference type="EMBL" id="TDH38569.1"/>
    </source>
</evidence>
<organism evidence="1 2">
    <name type="scientific">Pseudohoeflea suaedae</name>
    <dbReference type="NCBI Taxonomy" id="877384"/>
    <lineage>
        <taxon>Bacteria</taxon>
        <taxon>Pseudomonadati</taxon>
        <taxon>Pseudomonadota</taxon>
        <taxon>Alphaproteobacteria</taxon>
        <taxon>Hyphomicrobiales</taxon>
        <taxon>Rhizobiaceae</taxon>
        <taxon>Pseudohoeflea</taxon>
    </lineage>
</organism>
<dbReference type="EMBL" id="SMSI01000001">
    <property type="protein sequence ID" value="TDH38569.1"/>
    <property type="molecule type" value="Genomic_DNA"/>
</dbReference>
<comment type="caution">
    <text evidence="1">The sequence shown here is derived from an EMBL/GenBank/DDBJ whole genome shotgun (WGS) entry which is preliminary data.</text>
</comment>
<dbReference type="Proteomes" id="UP000295131">
    <property type="component" value="Unassembled WGS sequence"/>
</dbReference>